<dbReference type="Proteomes" id="UP000663855">
    <property type="component" value="Unassembled WGS sequence"/>
</dbReference>
<organism evidence="3 4">
    <name type="scientific">Rotaria magnacalcarata</name>
    <dbReference type="NCBI Taxonomy" id="392030"/>
    <lineage>
        <taxon>Eukaryota</taxon>
        <taxon>Metazoa</taxon>
        <taxon>Spiralia</taxon>
        <taxon>Gnathifera</taxon>
        <taxon>Rotifera</taxon>
        <taxon>Eurotatoria</taxon>
        <taxon>Bdelloidea</taxon>
        <taxon>Philodinida</taxon>
        <taxon>Philodinidae</taxon>
        <taxon>Rotaria</taxon>
    </lineage>
</organism>
<dbReference type="GO" id="GO:0034451">
    <property type="term" value="C:centriolar satellite"/>
    <property type="evidence" value="ECO:0007669"/>
    <property type="project" value="TreeGrafter"/>
</dbReference>
<protein>
    <submittedName>
        <fullName evidence="3">Uncharacterized protein</fullName>
    </submittedName>
</protein>
<evidence type="ECO:0000313" key="3">
    <source>
        <dbReference type="EMBL" id="CAF1636238.1"/>
    </source>
</evidence>
<dbReference type="AlphaFoldDB" id="A0A816DND7"/>
<dbReference type="EMBL" id="CAJNOV010009279">
    <property type="protein sequence ID" value="CAF1357198.1"/>
    <property type="molecule type" value="Genomic_DNA"/>
</dbReference>
<dbReference type="OrthoDB" id="312015at2759"/>
<accession>A0A816DND7</accession>
<dbReference type="EMBL" id="CAJNOW010014908">
    <property type="protein sequence ID" value="CAF1636238.1"/>
    <property type="molecule type" value="Genomic_DNA"/>
</dbReference>
<reference evidence="3" key="1">
    <citation type="submission" date="2021-02" db="EMBL/GenBank/DDBJ databases">
        <authorList>
            <person name="Nowell W R."/>
        </authorList>
    </citation>
    <scope>NUCLEOTIDE SEQUENCE</scope>
</reference>
<dbReference type="Proteomes" id="UP000663834">
    <property type="component" value="Unassembled WGS sequence"/>
</dbReference>
<dbReference type="PANTHER" id="PTHR46507:SF4">
    <property type="entry name" value="SSX FAMILY MEMBER 2 INTERACTING PROTEIN"/>
    <property type="match status" value="1"/>
</dbReference>
<keyword evidence="1" id="KW-0175">Coiled coil</keyword>
<sequence>MNDLDLFSNSPLLNLTGHQHEPPIYSSTPLVVAEKPLCSSTSSSFFLPITENTQNSEQLIKLNEDLCLLGLFDFVPKTINIDQTASVCRQLVQNYNKLAHDKHVLYEKLKKIETDQVKYEKREDSIKNNIDCLQTTKERLSDDIQQYKTKINQLTQTIQTKDKEIRRLNQIFNQQSAIAKHQYRTLEKQMDKLKERILNFEKNRPTPSTIDYPSPLLLNESIPSSSTTTTTTLSSSSTETLLKTICHDYDQKHRLLMIENEQLRQCVVEIHRQLERLLLLHRNPTESFIEINSNEESFETQIMYLPCDAVNEIVQRYFSKIYDQLDRYMLHKNSVHQISTVSSDDKDIKKPTSLQDHFLPS</sequence>
<evidence type="ECO:0000313" key="2">
    <source>
        <dbReference type="EMBL" id="CAF1357198.1"/>
    </source>
</evidence>
<dbReference type="InterPro" id="IPR052300">
    <property type="entry name" value="Adhesion_Centrosome_assoc"/>
</dbReference>
<dbReference type="GO" id="GO:0036064">
    <property type="term" value="C:ciliary basal body"/>
    <property type="evidence" value="ECO:0007669"/>
    <property type="project" value="TreeGrafter"/>
</dbReference>
<evidence type="ECO:0000256" key="1">
    <source>
        <dbReference type="SAM" id="Coils"/>
    </source>
</evidence>
<dbReference type="GO" id="GO:0035735">
    <property type="term" value="P:intraciliary transport involved in cilium assembly"/>
    <property type="evidence" value="ECO:0007669"/>
    <property type="project" value="TreeGrafter"/>
</dbReference>
<name>A0A816DND7_9BILA</name>
<comment type="caution">
    <text evidence="3">The sequence shown here is derived from an EMBL/GenBank/DDBJ whole genome shotgun (WGS) entry which is preliminary data.</text>
</comment>
<feature type="coiled-coil region" evidence="1">
    <location>
        <begin position="130"/>
        <end position="203"/>
    </location>
</feature>
<proteinExistence type="predicted"/>
<dbReference type="PANTHER" id="PTHR46507">
    <property type="entry name" value="AFADIN- AND ALPHA-ACTININ-BINDING PROTEIN"/>
    <property type="match status" value="1"/>
</dbReference>
<evidence type="ECO:0000313" key="4">
    <source>
        <dbReference type="Proteomes" id="UP000663834"/>
    </source>
</evidence>
<gene>
    <name evidence="2" type="ORF">CJN711_LOCUS19739</name>
    <name evidence="3" type="ORF">KQP761_LOCUS27125</name>
</gene>